<dbReference type="OrthoDB" id="608091at2"/>
<dbReference type="Pfam" id="PF14322">
    <property type="entry name" value="SusD-like_3"/>
    <property type="match status" value="1"/>
</dbReference>
<evidence type="ECO:0000259" key="7">
    <source>
        <dbReference type="Pfam" id="PF07980"/>
    </source>
</evidence>
<keyword evidence="10" id="KW-1185">Reference proteome</keyword>
<keyword evidence="5" id="KW-0998">Cell outer membrane</keyword>
<feature type="chain" id="PRO_5020706318" evidence="6">
    <location>
        <begin position="22"/>
        <end position="640"/>
    </location>
</feature>
<feature type="signal peptide" evidence="6">
    <location>
        <begin position="1"/>
        <end position="21"/>
    </location>
</feature>
<proteinExistence type="inferred from homology"/>
<keyword evidence="3 6" id="KW-0732">Signal</keyword>
<feature type="domain" description="RagB/SusD" evidence="7">
    <location>
        <begin position="356"/>
        <end position="640"/>
    </location>
</feature>
<sequence>MRCYYKLICLLVLSITSLSCKKFLDVVPNNVGTLDYAFSNRNEAENYLYGCYSTFQNLCREVVGNPGFTTSAEIIYPNFEGNPFNKITSPGFSLIRGLQNSSNPLLNHWNGTNGGQEIYKAIRRCNIMLENIDKPIDLTETEKKRWIAETKFLKAYYHYYLIRLYGPIVLMKENRAVDGPIEATKAKRSTVDESFDYVVSLLDEAIPDLPPVIDNRINEFGRITKSMGMAVKAEVLTTAASPLFNGNSDYASFKDKAGNNLFSTTYDPLKWTKAAEACKAAILEFESHGGRLYTAVPADQVENVSDDIKKELTLRAVITQKWEENPELIMASQFTFDYQGYVIPKLSTKAIAFSNEHPSNFAVPISTVELFYTNNGVPINEDKTWDYAGRNTPQTGTDATKSYIQSGYQTAKGHFNRERRFYADVAFDGGLWFGNGKRNESDSYYVQARGAFAIAGPKSTFATNVTGYWPKKLANYLSVLDESQVYQPYRMPIIRLSGLYLLYAEALNESLGAPTEEVYTYIDKVRQRAGLLGVRQAWAAYAKNPNDPADKAKLRAIIHHERRIELMFEGQLGWDLRRWKELQEVLSRPLQGWNVQEGNAVDYYRPQTVLIPVFGVKDYLWPISNTEVVVNENLVQNPFW</sequence>
<dbReference type="Pfam" id="PF07980">
    <property type="entry name" value="SusD_RagB"/>
    <property type="match status" value="1"/>
</dbReference>
<evidence type="ECO:0000256" key="2">
    <source>
        <dbReference type="ARBA" id="ARBA00006275"/>
    </source>
</evidence>
<dbReference type="PROSITE" id="PS51257">
    <property type="entry name" value="PROKAR_LIPOPROTEIN"/>
    <property type="match status" value="1"/>
</dbReference>
<dbReference type="Proteomes" id="UP000293347">
    <property type="component" value="Unassembled WGS sequence"/>
</dbReference>
<dbReference type="EMBL" id="SJSL01000004">
    <property type="protein sequence ID" value="TCD00074.1"/>
    <property type="molecule type" value="Genomic_DNA"/>
</dbReference>
<accession>A0A4R0NL88</accession>
<feature type="domain" description="SusD-like N-terminal" evidence="8">
    <location>
        <begin position="116"/>
        <end position="215"/>
    </location>
</feature>
<dbReference type="InterPro" id="IPR033985">
    <property type="entry name" value="SusD-like_N"/>
</dbReference>
<comment type="subcellular location">
    <subcellularLocation>
        <location evidence="1">Cell outer membrane</location>
    </subcellularLocation>
</comment>
<keyword evidence="4" id="KW-0472">Membrane</keyword>
<evidence type="ECO:0000256" key="3">
    <source>
        <dbReference type="ARBA" id="ARBA00022729"/>
    </source>
</evidence>
<dbReference type="GO" id="GO:0009279">
    <property type="term" value="C:cell outer membrane"/>
    <property type="evidence" value="ECO:0007669"/>
    <property type="project" value="UniProtKB-SubCell"/>
</dbReference>
<reference evidence="9 10" key="1">
    <citation type="submission" date="2019-02" db="EMBL/GenBank/DDBJ databases">
        <title>Pedobacter sp. RP-1-14 sp. nov., isolated from Arctic soil.</title>
        <authorList>
            <person name="Dahal R.H."/>
        </authorList>
    </citation>
    <scope>NUCLEOTIDE SEQUENCE [LARGE SCALE GENOMIC DNA]</scope>
    <source>
        <strain evidence="9 10">RP-1-14</strain>
    </source>
</reference>
<evidence type="ECO:0000256" key="5">
    <source>
        <dbReference type="ARBA" id="ARBA00023237"/>
    </source>
</evidence>
<dbReference type="InterPro" id="IPR012944">
    <property type="entry name" value="SusD_RagB_dom"/>
</dbReference>
<evidence type="ECO:0000256" key="6">
    <source>
        <dbReference type="SAM" id="SignalP"/>
    </source>
</evidence>
<dbReference type="SUPFAM" id="SSF48452">
    <property type="entry name" value="TPR-like"/>
    <property type="match status" value="1"/>
</dbReference>
<evidence type="ECO:0000256" key="1">
    <source>
        <dbReference type="ARBA" id="ARBA00004442"/>
    </source>
</evidence>
<dbReference type="InterPro" id="IPR011990">
    <property type="entry name" value="TPR-like_helical_dom_sf"/>
</dbReference>
<dbReference type="Gene3D" id="1.25.40.390">
    <property type="match status" value="1"/>
</dbReference>
<evidence type="ECO:0000256" key="4">
    <source>
        <dbReference type="ARBA" id="ARBA00023136"/>
    </source>
</evidence>
<evidence type="ECO:0000313" key="10">
    <source>
        <dbReference type="Proteomes" id="UP000293347"/>
    </source>
</evidence>
<protein>
    <submittedName>
        <fullName evidence="9">RagB/SusD family nutrient uptake outer membrane protein</fullName>
    </submittedName>
</protein>
<dbReference type="AlphaFoldDB" id="A0A4R0NL88"/>
<comment type="caution">
    <text evidence="9">The sequence shown here is derived from an EMBL/GenBank/DDBJ whole genome shotgun (WGS) entry which is preliminary data.</text>
</comment>
<organism evidence="9 10">
    <name type="scientific">Pedobacter psychroterrae</name>
    <dbReference type="NCBI Taxonomy" id="2530453"/>
    <lineage>
        <taxon>Bacteria</taxon>
        <taxon>Pseudomonadati</taxon>
        <taxon>Bacteroidota</taxon>
        <taxon>Sphingobacteriia</taxon>
        <taxon>Sphingobacteriales</taxon>
        <taxon>Sphingobacteriaceae</taxon>
        <taxon>Pedobacter</taxon>
    </lineage>
</organism>
<gene>
    <name evidence="9" type="ORF">EZ437_15255</name>
</gene>
<comment type="similarity">
    <text evidence="2">Belongs to the SusD family.</text>
</comment>
<evidence type="ECO:0000259" key="8">
    <source>
        <dbReference type="Pfam" id="PF14322"/>
    </source>
</evidence>
<name>A0A4R0NL88_9SPHI</name>
<evidence type="ECO:0000313" key="9">
    <source>
        <dbReference type="EMBL" id="TCD00074.1"/>
    </source>
</evidence>